<feature type="domain" description="ABC transporter" evidence="3">
    <location>
        <begin position="2"/>
        <end position="211"/>
    </location>
</feature>
<dbReference type="SMART" id="SM00382">
    <property type="entry name" value="AAA"/>
    <property type="match status" value="1"/>
</dbReference>
<name>A0A1H4C2B6_9FIRM</name>
<dbReference type="PANTHER" id="PTHR43423">
    <property type="entry name" value="ABC TRANSPORTER I FAMILY MEMBER 17"/>
    <property type="match status" value="1"/>
</dbReference>
<accession>A0A1H4C2B6</accession>
<dbReference type="Gene3D" id="3.40.50.300">
    <property type="entry name" value="P-loop containing nucleotide triphosphate hydrolases"/>
    <property type="match status" value="1"/>
</dbReference>
<dbReference type="InterPro" id="IPR003593">
    <property type="entry name" value="AAA+_ATPase"/>
</dbReference>
<dbReference type="EMBL" id="FNRK01000013">
    <property type="protein sequence ID" value="SEA54443.1"/>
    <property type="molecule type" value="Genomic_DNA"/>
</dbReference>
<dbReference type="SUPFAM" id="SSF52540">
    <property type="entry name" value="P-loop containing nucleoside triphosphate hydrolases"/>
    <property type="match status" value="1"/>
</dbReference>
<dbReference type="InterPro" id="IPR003439">
    <property type="entry name" value="ABC_transporter-like_ATP-bd"/>
</dbReference>
<dbReference type="STRING" id="81409.SAMN04515656_11347"/>
<protein>
    <submittedName>
        <fullName evidence="4">Putative ABC transport system ATP-binding protein</fullName>
    </submittedName>
</protein>
<reference evidence="4 5" key="1">
    <citation type="submission" date="2016-10" db="EMBL/GenBank/DDBJ databases">
        <authorList>
            <person name="de Groot N.N."/>
        </authorList>
    </citation>
    <scope>NUCLEOTIDE SEQUENCE [LARGE SCALE GENOMIC DNA]</scope>
    <source>
        <strain evidence="4 5">SR12</strain>
    </source>
</reference>
<dbReference type="AlphaFoldDB" id="A0A1H4C2B6"/>
<keyword evidence="2 4" id="KW-0067">ATP-binding</keyword>
<evidence type="ECO:0000313" key="5">
    <source>
        <dbReference type="Proteomes" id="UP000199394"/>
    </source>
</evidence>
<gene>
    <name evidence="4" type="ORF">SAMN04515656_11347</name>
</gene>
<evidence type="ECO:0000256" key="2">
    <source>
        <dbReference type="ARBA" id="ARBA00022840"/>
    </source>
</evidence>
<dbReference type="InterPro" id="IPR027417">
    <property type="entry name" value="P-loop_NTPase"/>
</dbReference>
<dbReference type="GO" id="GO:0005524">
    <property type="term" value="F:ATP binding"/>
    <property type="evidence" value="ECO:0007669"/>
    <property type="project" value="UniProtKB-KW"/>
</dbReference>
<evidence type="ECO:0000313" key="4">
    <source>
        <dbReference type="EMBL" id="SEA54443.1"/>
    </source>
</evidence>
<dbReference type="PANTHER" id="PTHR43423:SF1">
    <property type="entry name" value="ABC TRANSPORTER I FAMILY MEMBER 17"/>
    <property type="match status" value="1"/>
</dbReference>
<proteinExistence type="predicted"/>
<evidence type="ECO:0000259" key="3">
    <source>
        <dbReference type="PROSITE" id="PS50893"/>
    </source>
</evidence>
<dbReference type="CDD" id="cd03228">
    <property type="entry name" value="ABCC_MRP_Like"/>
    <property type="match status" value="1"/>
</dbReference>
<dbReference type="Proteomes" id="UP000199394">
    <property type="component" value="Unassembled WGS sequence"/>
</dbReference>
<dbReference type="GO" id="GO:0016887">
    <property type="term" value="F:ATP hydrolysis activity"/>
    <property type="evidence" value="ECO:0007669"/>
    <property type="project" value="InterPro"/>
</dbReference>
<evidence type="ECO:0000256" key="1">
    <source>
        <dbReference type="ARBA" id="ARBA00022741"/>
    </source>
</evidence>
<keyword evidence="1" id="KW-0547">Nucleotide-binding</keyword>
<organism evidence="4 5">
    <name type="scientific">Eubacterium aggregans</name>
    <dbReference type="NCBI Taxonomy" id="81409"/>
    <lineage>
        <taxon>Bacteria</taxon>
        <taxon>Bacillati</taxon>
        <taxon>Bacillota</taxon>
        <taxon>Clostridia</taxon>
        <taxon>Eubacteriales</taxon>
        <taxon>Eubacteriaceae</taxon>
        <taxon>Eubacterium</taxon>
    </lineage>
</organism>
<sequence>MIEMEGVGFRGIVEYPLIQIPKGRATFILGKSGSGKSTLLRLINGTAQPTKGVIRLEGADIAQMDGVALRRRVLLVDQTPYLFGGSIAENVATYYSYRGLQPPSPEAMVRYLALCQAPYTLDWNTEPLSGGERHRVFLAIFLSFEPEVLMLDEPTAALDEETAMALMDAITTDCRKRGTTLLVVSHNRKVAEAYADGCITLGDKSEGHHGK</sequence>
<dbReference type="Pfam" id="PF00005">
    <property type="entry name" value="ABC_tran"/>
    <property type="match status" value="1"/>
</dbReference>
<dbReference type="PROSITE" id="PS50893">
    <property type="entry name" value="ABC_TRANSPORTER_2"/>
    <property type="match status" value="1"/>
</dbReference>
<keyword evidence="5" id="KW-1185">Reference proteome</keyword>